<reference evidence="1" key="1">
    <citation type="journal article" date="2020" name="Nature">
        <title>Giant virus diversity and host interactions through global metagenomics.</title>
        <authorList>
            <person name="Schulz F."/>
            <person name="Roux S."/>
            <person name="Paez-Espino D."/>
            <person name="Jungbluth S."/>
            <person name="Walsh D.A."/>
            <person name="Denef V.J."/>
            <person name="McMahon K.D."/>
            <person name="Konstantinidis K.T."/>
            <person name="Eloe-Fadrosh E.A."/>
            <person name="Kyrpides N.C."/>
            <person name="Woyke T."/>
        </authorList>
    </citation>
    <scope>NUCLEOTIDE SEQUENCE</scope>
    <source>
        <strain evidence="1">GVMAG-S-1101165-79</strain>
    </source>
</reference>
<sequence>MFAQILNQQLENMSIYIPHVFPNFTSEYIGGVFEKLNIGIIDHVDLVSKVDKQGKPYNAAYIHFKYWCSGPAAENMYYRIKDTSKEARIVHDEPWFWILLENTAKKYNPAARRPRIEIADLEEARDPFFDLEEYDEEEWMEEAIQREEEQEEIDTAIQLQEEEAEMEAINQFFQGEAAELEIQNELFLETENMLLHKKIAELNAHIVELNKNTIGAILASELNGLVK</sequence>
<evidence type="ECO:0000313" key="1">
    <source>
        <dbReference type="EMBL" id="QHS82379.1"/>
    </source>
</evidence>
<protein>
    <submittedName>
        <fullName evidence="1">Uncharacterized protein</fullName>
    </submittedName>
</protein>
<dbReference type="AlphaFoldDB" id="A0A6C0AR67"/>
<dbReference type="EMBL" id="MN740765">
    <property type="protein sequence ID" value="QHS82379.1"/>
    <property type="molecule type" value="Genomic_DNA"/>
</dbReference>
<name>A0A6C0AR67_9ZZZZ</name>
<accession>A0A6C0AR67</accession>
<proteinExistence type="predicted"/>
<organism evidence="1">
    <name type="scientific">viral metagenome</name>
    <dbReference type="NCBI Taxonomy" id="1070528"/>
    <lineage>
        <taxon>unclassified sequences</taxon>
        <taxon>metagenomes</taxon>
        <taxon>organismal metagenomes</taxon>
    </lineage>
</organism>